<sequence>MMSEGWGYRYRLWTFTWLRSPFIWLVLVILWVMMDGLRRSTGQSVLDQVSVVYEKGGMLVMVITIALAFALDADSRWLAQLRTYPVRRWSLIAERGIFGFIAGFAIMLLLTIPLILNIGVVENIRIFIFMLPVYLTFGGIAAVGVLAARHSIGGMLAGLLCWAAALGGAEYLGELNPVILHFTSAYLSVIDGFNESHRGSPDSYWPSWLIRNRIYFAGSSLLVWTGAWFVFRLWKRE</sequence>
<feature type="transmembrane region" description="Helical" evidence="1">
    <location>
        <begin position="12"/>
        <end position="32"/>
    </location>
</feature>
<dbReference type="EMBL" id="CAKMMF010000024">
    <property type="protein sequence ID" value="CAH1215319.1"/>
    <property type="molecule type" value="Genomic_DNA"/>
</dbReference>
<name>A0ABM9CI77_9BACL</name>
<dbReference type="RefSeq" id="WP_236344275.1">
    <property type="nucleotide sequence ID" value="NZ_CAKMMF010000024.1"/>
</dbReference>
<proteinExistence type="predicted"/>
<organism evidence="2 3">
    <name type="scientific">Paenibacillus plantiphilus</name>
    <dbReference type="NCBI Taxonomy" id="2905650"/>
    <lineage>
        <taxon>Bacteria</taxon>
        <taxon>Bacillati</taxon>
        <taxon>Bacillota</taxon>
        <taxon>Bacilli</taxon>
        <taxon>Bacillales</taxon>
        <taxon>Paenibacillaceae</taxon>
        <taxon>Paenibacillus</taxon>
    </lineage>
</organism>
<feature type="transmembrane region" description="Helical" evidence="1">
    <location>
        <begin position="126"/>
        <end position="148"/>
    </location>
</feature>
<accession>A0ABM9CI77</accession>
<comment type="caution">
    <text evidence="2">The sequence shown here is derived from an EMBL/GenBank/DDBJ whole genome shotgun (WGS) entry which is preliminary data.</text>
</comment>
<keyword evidence="3" id="KW-1185">Reference proteome</keyword>
<keyword evidence="1" id="KW-0812">Transmembrane</keyword>
<keyword evidence="1" id="KW-0472">Membrane</keyword>
<evidence type="ECO:0000313" key="2">
    <source>
        <dbReference type="EMBL" id="CAH1215319.1"/>
    </source>
</evidence>
<feature type="transmembrane region" description="Helical" evidence="1">
    <location>
        <begin position="214"/>
        <end position="234"/>
    </location>
</feature>
<gene>
    <name evidence="2" type="ORF">PAECIP111893_03922</name>
</gene>
<evidence type="ECO:0008006" key="4">
    <source>
        <dbReference type="Google" id="ProtNLM"/>
    </source>
</evidence>
<feature type="transmembrane region" description="Helical" evidence="1">
    <location>
        <begin position="97"/>
        <end position="120"/>
    </location>
</feature>
<feature type="transmembrane region" description="Helical" evidence="1">
    <location>
        <begin position="155"/>
        <end position="173"/>
    </location>
</feature>
<evidence type="ECO:0000313" key="3">
    <source>
        <dbReference type="Proteomes" id="UP000838686"/>
    </source>
</evidence>
<feature type="transmembrane region" description="Helical" evidence="1">
    <location>
        <begin position="52"/>
        <end position="71"/>
    </location>
</feature>
<protein>
    <recommendedName>
        <fullName evidence="4">ABC transporter permease</fullName>
    </recommendedName>
</protein>
<reference evidence="2" key="1">
    <citation type="submission" date="2022-01" db="EMBL/GenBank/DDBJ databases">
        <authorList>
            <person name="Criscuolo A."/>
        </authorList>
    </citation>
    <scope>NUCLEOTIDE SEQUENCE</scope>
    <source>
        <strain evidence="2">CIP111893</strain>
    </source>
</reference>
<keyword evidence="1" id="KW-1133">Transmembrane helix</keyword>
<dbReference type="Proteomes" id="UP000838686">
    <property type="component" value="Unassembled WGS sequence"/>
</dbReference>
<evidence type="ECO:0000256" key="1">
    <source>
        <dbReference type="SAM" id="Phobius"/>
    </source>
</evidence>